<proteinExistence type="predicted"/>
<dbReference type="AlphaFoldDB" id="A0A2H9TMM8"/>
<evidence type="ECO:0000256" key="1">
    <source>
        <dbReference type="SAM" id="MobiDB-lite"/>
    </source>
</evidence>
<accession>A0A2H9TMM8</accession>
<feature type="region of interest" description="Disordered" evidence="1">
    <location>
        <begin position="991"/>
        <end position="1010"/>
    </location>
</feature>
<evidence type="ECO:0008006" key="5">
    <source>
        <dbReference type="Google" id="ProtNLM"/>
    </source>
</evidence>
<feature type="compositionally biased region" description="Basic and acidic residues" evidence="1">
    <location>
        <begin position="991"/>
        <end position="1001"/>
    </location>
</feature>
<dbReference type="Proteomes" id="UP000240830">
    <property type="component" value="Unassembled WGS sequence"/>
</dbReference>
<comment type="caution">
    <text evidence="3">The sequence shown here is derived from an EMBL/GenBank/DDBJ whole genome shotgun (WGS) entry which is preliminary data.</text>
</comment>
<gene>
    <name evidence="3" type="ORF">PSACC_01183</name>
</gene>
<evidence type="ECO:0000256" key="2">
    <source>
        <dbReference type="SAM" id="SignalP"/>
    </source>
</evidence>
<feature type="region of interest" description="Disordered" evidence="1">
    <location>
        <begin position="955"/>
        <end position="986"/>
    </location>
</feature>
<keyword evidence="4" id="KW-1185">Reference proteome</keyword>
<feature type="compositionally biased region" description="Low complexity" evidence="1">
    <location>
        <begin position="962"/>
        <end position="978"/>
    </location>
</feature>
<protein>
    <recommendedName>
        <fullName evidence="5">Secreted protein</fullName>
    </recommendedName>
</protein>
<evidence type="ECO:0000313" key="4">
    <source>
        <dbReference type="Proteomes" id="UP000240830"/>
    </source>
</evidence>
<reference evidence="3 4" key="1">
    <citation type="submission" date="2016-10" db="EMBL/GenBank/DDBJ databases">
        <title>The genome of Paramicrosporidium saccamoebae is the missing link in understanding Cryptomycota and Microsporidia evolution.</title>
        <authorList>
            <person name="Quandt C.A."/>
            <person name="Beaudet D."/>
            <person name="Corsaro D."/>
            <person name="Michel R."/>
            <person name="Corradi N."/>
            <person name="James T."/>
        </authorList>
    </citation>
    <scope>NUCLEOTIDE SEQUENCE [LARGE SCALE GENOMIC DNA]</scope>
    <source>
        <strain evidence="3 4">KSL3</strain>
    </source>
</reference>
<feature type="compositionally biased region" description="Basic and acidic residues" evidence="1">
    <location>
        <begin position="1158"/>
        <end position="1173"/>
    </location>
</feature>
<keyword evidence="2" id="KW-0732">Signal</keyword>
<name>A0A2H9TMM8_9FUNG</name>
<feature type="compositionally biased region" description="Low complexity" evidence="1">
    <location>
        <begin position="1144"/>
        <end position="1153"/>
    </location>
</feature>
<sequence>MHRCRVFQETMILLLAVLFGSALSAVVPDFTPLTKVPPHDVWPTQVYTSGEIQRNTMHDKYIVYLEQGRYIAFIQALSVSRKPAIKEPALIPDYMDIHAAGGLPLEPSYQENTLQLISEINSIPEDGEGERALKRQVIRAYIRYHWQVYKSLNRLALTIFYPNSTATSTDHRVLIWAEELINQLEPKDMPEWAAIGYLKILTSKSASVERDRTGELSSSISFTYTQGFKQKLIDNLISRHLHKELLEYLRTLAGDDKAKRHRLSTKNLTSGKPVEEQTFFLKLNKYPANAFDAVMTILGDITISGDDKAKIMERFKQPMCASLKPNRPQNLARFFTMLALMPDPMAGSKPTGSWELRSLFIELCEPHRDVSWIKKVNEIVFKEQPALGTKVLEALLDHGIGSRAGKLDDFLPTTREALSRSVLEARHELQIPLTRPNLDISWLLHDKLHKPGQLEEIDGAQYLSEHGPIERSRRLFDIQIDRSPRSTAGRKSLSIETPLAFPDLTWMLHKDLQTSVHKYEIGGFHQLSVHGPRRRDRRLFDIQIGQPRRSTASRKSLSLDPPIRPDLSWLLPLAGRTIYRRAHPKSMLGFLKDRSHFDFDGIVLLGEMTKIQETLLSMTVKGQLPLTKLFETTGRMLFSEAHPETYKLFTNYATAAQLSFIKLNDSTKEAAADNKTKSVAFENNIRGDSAALASFYGERGLADSPGFIDMVVDLAKMASDNFPTKKMDADSPLAYPVARHVLCGICFGPVGDAVGPTRCQKFAEHLIHRYREQMLILMDMRTDSSMGASAVKQIDQLNEEYYKLMGDLHRIFLQEFSLTIENGFEKYEWQAGLYGDDAKMANTITLDYVRLLSSTLNLSTMAPFRLALYPWARHELLQAKDNGEFVDSELLRGLTHNNLILDMKFFFERKQSPTFFYTDGFKYFFTKAVHTLATTSGFPLPASVRLNRWSPQPVEAFPDCEPSPASQSQSATAEASAEGTDTTPPEERFAEARRQHQKELNDPIDPNISDTDPEYTCTERLLVLYFEQIQFPLHRVEIPPQFEWPRAVKGSRRPEEPLDTFIQEWLLDVYDQLSDNIGDRSVKFDALQALRLLSAYIRTLMKFMGFSPTIAHDLLVYMYSPLHDAVIQKGQELPSTSTITIKPKKAGAAAAPTSGLSSKEELEAKLRRRGEQG</sequence>
<feature type="chain" id="PRO_5014147053" description="Secreted protein" evidence="2">
    <location>
        <begin position="25"/>
        <end position="1173"/>
    </location>
</feature>
<dbReference type="EMBL" id="MTSL01000089">
    <property type="protein sequence ID" value="PJF18996.1"/>
    <property type="molecule type" value="Genomic_DNA"/>
</dbReference>
<evidence type="ECO:0000313" key="3">
    <source>
        <dbReference type="EMBL" id="PJF18996.1"/>
    </source>
</evidence>
<feature type="region of interest" description="Disordered" evidence="1">
    <location>
        <begin position="1144"/>
        <end position="1173"/>
    </location>
</feature>
<organism evidence="3 4">
    <name type="scientific">Paramicrosporidium saccamoebae</name>
    <dbReference type="NCBI Taxonomy" id="1246581"/>
    <lineage>
        <taxon>Eukaryota</taxon>
        <taxon>Fungi</taxon>
        <taxon>Fungi incertae sedis</taxon>
        <taxon>Cryptomycota</taxon>
        <taxon>Cryptomycota incertae sedis</taxon>
        <taxon>Paramicrosporidium</taxon>
    </lineage>
</organism>
<feature type="signal peptide" evidence="2">
    <location>
        <begin position="1"/>
        <end position="24"/>
    </location>
</feature>